<dbReference type="EMBL" id="JAUSVO010000002">
    <property type="protein sequence ID" value="MDQ0437045.1"/>
    <property type="molecule type" value="Genomic_DNA"/>
</dbReference>
<dbReference type="Proteomes" id="UP001241603">
    <property type="component" value="Unassembled WGS sequence"/>
</dbReference>
<keyword evidence="6" id="KW-1185">Reference proteome</keyword>
<dbReference type="InterPro" id="IPR008920">
    <property type="entry name" value="TF_FadR/GntR_C"/>
</dbReference>
<dbReference type="SUPFAM" id="SSF48008">
    <property type="entry name" value="GntR ligand-binding domain-like"/>
    <property type="match status" value="1"/>
</dbReference>
<dbReference type="CDD" id="cd07377">
    <property type="entry name" value="WHTH_GntR"/>
    <property type="match status" value="1"/>
</dbReference>
<evidence type="ECO:0000256" key="3">
    <source>
        <dbReference type="ARBA" id="ARBA00023163"/>
    </source>
</evidence>
<accession>A0ABU0H413</accession>
<dbReference type="Pfam" id="PF07729">
    <property type="entry name" value="FCD"/>
    <property type="match status" value="1"/>
</dbReference>
<protein>
    <submittedName>
        <fullName evidence="5">DNA-binding GntR family transcriptional regulator</fullName>
    </submittedName>
</protein>
<evidence type="ECO:0000256" key="1">
    <source>
        <dbReference type="ARBA" id="ARBA00023015"/>
    </source>
</evidence>
<keyword evidence="3" id="KW-0804">Transcription</keyword>
<dbReference type="GO" id="GO:0003677">
    <property type="term" value="F:DNA binding"/>
    <property type="evidence" value="ECO:0007669"/>
    <property type="project" value="UniProtKB-KW"/>
</dbReference>
<keyword evidence="2 5" id="KW-0238">DNA-binding</keyword>
<dbReference type="PROSITE" id="PS50949">
    <property type="entry name" value="HTH_GNTR"/>
    <property type="match status" value="1"/>
</dbReference>
<dbReference type="InterPro" id="IPR011711">
    <property type="entry name" value="GntR_C"/>
</dbReference>
<dbReference type="InterPro" id="IPR036388">
    <property type="entry name" value="WH-like_DNA-bd_sf"/>
</dbReference>
<reference evidence="5 6" key="1">
    <citation type="submission" date="2023-07" db="EMBL/GenBank/DDBJ databases">
        <title>Genomic Encyclopedia of Type Strains, Phase IV (KMG-IV): sequencing the most valuable type-strain genomes for metagenomic binning, comparative biology and taxonomic classification.</title>
        <authorList>
            <person name="Goeker M."/>
        </authorList>
    </citation>
    <scope>NUCLEOTIDE SEQUENCE [LARGE SCALE GENOMIC DNA]</scope>
    <source>
        <strain evidence="5 6">B6-8</strain>
    </source>
</reference>
<evidence type="ECO:0000256" key="2">
    <source>
        <dbReference type="ARBA" id="ARBA00023125"/>
    </source>
</evidence>
<dbReference type="Gene3D" id="1.10.10.10">
    <property type="entry name" value="Winged helix-like DNA-binding domain superfamily/Winged helix DNA-binding domain"/>
    <property type="match status" value="1"/>
</dbReference>
<sequence>MSLTALVTDRIRSMIVDGDLPLGSSISERGISADLKVSKTPVREALAQLKHEGLVTVVPQSGARVFTLSAREVREICAFRRALEKAALQIAMAENPAPLLRDLEAIEAKMKKALGKGDTRKYLELDTDFHLAFFANCGNSYLKNAYGIYSGKISALRTHLAQKPQHTNLSLKEHGEIVDAVRRRDIDALLDVLDRHIGRTQETYEIGIEDISVA</sequence>
<keyword evidence="1" id="KW-0805">Transcription regulation</keyword>
<dbReference type="PANTHER" id="PTHR43537:SF50">
    <property type="entry name" value="TRANSCRIPTIONAL REGULATORY PROTEIN"/>
    <property type="match status" value="1"/>
</dbReference>
<evidence type="ECO:0000313" key="6">
    <source>
        <dbReference type="Proteomes" id="UP001241603"/>
    </source>
</evidence>
<evidence type="ECO:0000313" key="5">
    <source>
        <dbReference type="EMBL" id="MDQ0437045.1"/>
    </source>
</evidence>
<gene>
    <name evidence="5" type="ORF">QO014_001430</name>
</gene>
<dbReference type="InterPro" id="IPR036390">
    <property type="entry name" value="WH_DNA-bd_sf"/>
</dbReference>
<dbReference type="Gene3D" id="1.20.120.530">
    <property type="entry name" value="GntR ligand-binding domain-like"/>
    <property type="match status" value="1"/>
</dbReference>
<dbReference type="InterPro" id="IPR000524">
    <property type="entry name" value="Tscrpt_reg_HTH_GntR"/>
</dbReference>
<dbReference type="PANTHER" id="PTHR43537">
    <property type="entry name" value="TRANSCRIPTIONAL REGULATOR, GNTR FAMILY"/>
    <property type="match status" value="1"/>
</dbReference>
<dbReference type="SUPFAM" id="SSF46785">
    <property type="entry name" value="Winged helix' DNA-binding domain"/>
    <property type="match status" value="1"/>
</dbReference>
<dbReference type="SMART" id="SM00345">
    <property type="entry name" value="HTH_GNTR"/>
    <property type="match status" value="1"/>
</dbReference>
<organism evidence="5 6">
    <name type="scientific">Kaistia dalseonensis</name>
    <dbReference type="NCBI Taxonomy" id="410840"/>
    <lineage>
        <taxon>Bacteria</taxon>
        <taxon>Pseudomonadati</taxon>
        <taxon>Pseudomonadota</taxon>
        <taxon>Alphaproteobacteria</taxon>
        <taxon>Hyphomicrobiales</taxon>
        <taxon>Kaistiaceae</taxon>
        <taxon>Kaistia</taxon>
    </lineage>
</organism>
<proteinExistence type="predicted"/>
<evidence type="ECO:0000259" key="4">
    <source>
        <dbReference type="PROSITE" id="PS50949"/>
    </source>
</evidence>
<dbReference type="RefSeq" id="WP_266347982.1">
    <property type="nucleotide sequence ID" value="NZ_JAPKNG010000002.1"/>
</dbReference>
<dbReference type="Pfam" id="PF00392">
    <property type="entry name" value="GntR"/>
    <property type="match status" value="1"/>
</dbReference>
<name>A0ABU0H413_9HYPH</name>
<feature type="domain" description="HTH gntR-type" evidence="4">
    <location>
        <begin position="1"/>
        <end position="68"/>
    </location>
</feature>
<comment type="caution">
    <text evidence="5">The sequence shown here is derived from an EMBL/GenBank/DDBJ whole genome shotgun (WGS) entry which is preliminary data.</text>
</comment>
<dbReference type="SMART" id="SM00895">
    <property type="entry name" value="FCD"/>
    <property type="match status" value="1"/>
</dbReference>